<dbReference type="PANTHER" id="PTHR21087">
    <property type="entry name" value="SHIKIMATE KINASE"/>
    <property type="match status" value="1"/>
</dbReference>
<dbReference type="CDD" id="cd00464">
    <property type="entry name" value="SK"/>
    <property type="match status" value="1"/>
</dbReference>
<comment type="catalytic activity">
    <reaction evidence="10">
        <text>shikimate + ATP = 3-phosphoshikimate + ADP + H(+)</text>
        <dbReference type="Rhea" id="RHEA:13121"/>
        <dbReference type="ChEBI" id="CHEBI:15378"/>
        <dbReference type="ChEBI" id="CHEBI:30616"/>
        <dbReference type="ChEBI" id="CHEBI:36208"/>
        <dbReference type="ChEBI" id="CHEBI:145989"/>
        <dbReference type="ChEBI" id="CHEBI:456216"/>
        <dbReference type="EC" id="2.7.1.71"/>
    </reaction>
</comment>
<proteinExistence type="inferred from homology"/>
<keyword evidence="5 11" id="KW-0808">Transferase</keyword>
<evidence type="ECO:0000256" key="3">
    <source>
        <dbReference type="ARBA" id="ARBA00012154"/>
    </source>
</evidence>
<evidence type="ECO:0000256" key="5">
    <source>
        <dbReference type="ARBA" id="ARBA00022679"/>
    </source>
</evidence>
<evidence type="ECO:0000256" key="4">
    <source>
        <dbReference type="ARBA" id="ARBA00022605"/>
    </source>
</evidence>
<dbReference type="GO" id="GO:0009423">
    <property type="term" value="P:chorismate biosynthetic process"/>
    <property type="evidence" value="ECO:0007669"/>
    <property type="project" value="UniProtKB-UniPathway"/>
</dbReference>
<dbReference type="GO" id="GO:0008652">
    <property type="term" value="P:amino acid biosynthetic process"/>
    <property type="evidence" value="ECO:0007669"/>
    <property type="project" value="UniProtKB-KW"/>
</dbReference>
<keyword evidence="4" id="KW-0028">Amino-acid biosynthesis</keyword>
<dbReference type="GO" id="GO:0005524">
    <property type="term" value="F:ATP binding"/>
    <property type="evidence" value="ECO:0007669"/>
    <property type="project" value="UniProtKB-KW"/>
</dbReference>
<comment type="pathway">
    <text evidence="1">Metabolic intermediate biosynthesis; chorismate biosynthesis; chorismate from D-erythrose 4-phosphate and phosphoenolpyruvate: step 5/7.</text>
</comment>
<dbReference type="HAMAP" id="MF_00109">
    <property type="entry name" value="Shikimate_kinase"/>
    <property type="match status" value="1"/>
</dbReference>
<dbReference type="PRINTS" id="PR01100">
    <property type="entry name" value="SHIKIMTKNASE"/>
</dbReference>
<name>A0A3B0YSK1_9ZZZZ</name>
<comment type="similarity">
    <text evidence="2">Belongs to the shikimate kinase family.</text>
</comment>
<dbReference type="SUPFAM" id="SSF52540">
    <property type="entry name" value="P-loop containing nucleoside triphosphate hydrolases"/>
    <property type="match status" value="1"/>
</dbReference>
<evidence type="ECO:0000313" key="11">
    <source>
        <dbReference type="EMBL" id="VAW79073.1"/>
    </source>
</evidence>
<dbReference type="InterPro" id="IPR027417">
    <property type="entry name" value="P-loop_NTPase"/>
</dbReference>
<evidence type="ECO:0000256" key="9">
    <source>
        <dbReference type="ARBA" id="ARBA00023141"/>
    </source>
</evidence>
<dbReference type="GO" id="GO:0004765">
    <property type="term" value="F:shikimate kinase activity"/>
    <property type="evidence" value="ECO:0007669"/>
    <property type="project" value="UniProtKB-EC"/>
</dbReference>
<evidence type="ECO:0000256" key="6">
    <source>
        <dbReference type="ARBA" id="ARBA00022741"/>
    </source>
</evidence>
<dbReference type="NCBIfam" id="NF003456">
    <property type="entry name" value="PRK05057.1"/>
    <property type="match status" value="1"/>
</dbReference>
<dbReference type="GO" id="GO:0005829">
    <property type="term" value="C:cytosol"/>
    <property type="evidence" value="ECO:0007669"/>
    <property type="project" value="TreeGrafter"/>
</dbReference>
<evidence type="ECO:0000256" key="2">
    <source>
        <dbReference type="ARBA" id="ARBA00006997"/>
    </source>
</evidence>
<sequence length="178" mass="20032">MKMPGSFFLVGPMGAGKSTIGRQLARALNIQFIDSDREIEARTGVDIPLIFELEGESGFRKREQEVIDELSTRSGIVLATGGGAVLDPQNRHNLSSRGNVVYLQTSVNQQLQRTARDRNRPLLQTENPREKLEQLLAERDPLYREIADIIIETDGCKVRDVVQKISRFVEESQLPPYP</sequence>
<keyword evidence="9" id="KW-0057">Aromatic amino acid biosynthesis</keyword>
<dbReference type="Gene3D" id="3.40.50.300">
    <property type="entry name" value="P-loop containing nucleotide triphosphate hydrolases"/>
    <property type="match status" value="1"/>
</dbReference>
<reference evidence="11" key="1">
    <citation type="submission" date="2018-06" db="EMBL/GenBank/DDBJ databases">
        <authorList>
            <person name="Zhirakovskaya E."/>
        </authorList>
    </citation>
    <scope>NUCLEOTIDE SEQUENCE</scope>
</reference>
<dbReference type="PROSITE" id="PS01128">
    <property type="entry name" value="SHIKIMATE_KINASE"/>
    <property type="match status" value="1"/>
</dbReference>
<accession>A0A3B0YSK1</accession>
<keyword evidence="8" id="KW-0067">ATP-binding</keyword>
<gene>
    <name evidence="11" type="ORF">MNBD_GAMMA15-2589</name>
</gene>
<dbReference type="InterPro" id="IPR000623">
    <property type="entry name" value="Shikimate_kinase/TSH1"/>
</dbReference>
<keyword evidence="6" id="KW-0547">Nucleotide-binding</keyword>
<dbReference type="Pfam" id="PF01202">
    <property type="entry name" value="SKI"/>
    <property type="match status" value="1"/>
</dbReference>
<evidence type="ECO:0000256" key="10">
    <source>
        <dbReference type="ARBA" id="ARBA00048567"/>
    </source>
</evidence>
<protein>
    <recommendedName>
        <fullName evidence="3">shikimate kinase</fullName>
        <ecNumber evidence="3">2.7.1.71</ecNumber>
    </recommendedName>
</protein>
<dbReference type="PANTHER" id="PTHR21087:SF16">
    <property type="entry name" value="SHIKIMATE KINASE 1, CHLOROPLASTIC"/>
    <property type="match status" value="1"/>
</dbReference>
<keyword evidence="7 11" id="KW-0418">Kinase</keyword>
<dbReference type="EMBL" id="UOFN01000106">
    <property type="protein sequence ID" value="VAW79073.1"/>
    <property type="molecule type" value="Genomic_DNA"/>
</dbReference>
<evidence type="ECO:0000256" key="8">
    <source>
        <dbReference type="ARBA" id="ARBA00022840"/>
    </source>
</evidence>
<dbReference type="InterPro" id="IPR023000">
    <property type="entry name" value="Shikimate_kinase_CS"/>
</dbReference>
<organism evidence="11">
    <name type="scientific">hydrothermal vent metagenome</name>
    <dbReference type="NCBI Taxonomy" id="652676"/>
    <lineage>
        <taxon>unclassified sequences</taxon>
        <taxon>metagenomes</taxon>
        <taxon>ecological metagenomes</taxon>
    </lineage>
</organism>
<dbReference type="UniPathway" id="UPA00053">
    <property type="reaction ID" value="UER00088"/>
</dbReference>
<dbReference type="GO" id="GO:0009073">
    <property type="term" value="P:aromatic amino acid family biosynthetic process"/>
    <property type="evidence" value="ECO:0007669"/>
    <property type="project" value="UniProtKB-KW"/>
</dbReference>
<evidence type="ECO:0000256" key="1">
    <source>
        <dbReference type="ARBA" id="ARBA00004842"/>
    </source>
</evidence>
<dbReference type="AlphaFoldDB" id="A0A3B0YSK1"/>
<dbReference type="EC" id="2.7.1.71" evidence="3"/>
<dbReference type="InterPro" id="IPR031322">
    <property type="entry name" value="Shikimate/glucono_kinase"/>
</dbReference>
<evidence type="ECO:0000256" key="7">
    <source>
        <dbReference type="ARBA" id="ARBA00022777"/>
    </source>
</evidence>